<accession>A0A6B2L765</accession>
<comment type="similarity">
    <text evidence="1">Belongs to the protein kinase superfamily. CMGC Ser/Thr protein kinase family. GSK-3 subfamily.</text>
</comment>
<dbReference type="Gene3D" id="3.30.200.20">
    <property type="entry name" value="Phosphorylase Kinase, domain 1"/>
    <property type="match status" value="1"/>
</dbReference>
<dbReference type="GO" id="GO:0004712">
    <property type="term" value="F:protein serine/threonine/tyrosine kinase activity"/>
    <property type="evidence" value="ECO:0007669"/>
    <property type="project" value="TreeGrafter"/>
</dbReference>
<dbReference type="PROSITE" id="PS00108">
    <property type="entry name" value="PROTEIN_KINASE_ST"/>
    <property type="match status" value="1"/>
</dbReference>
<dbReference type="SUPFAM" id="SSF56112">
    <property type="entry name" value="Protein kinase-like (PK-like)"/>
    <property type="match status" value="1"/>
</dbReference>
<dbReference type="PANTHER" id="PTHR24057:SF0">
    <property type="entry name" value="PROTEIN KINASE SHAGGY-RELATED"/>
    <property type="match status" value="1"/>
</dbReference>
<dbReference type="Pfam" id="PF00069">
    <property type="entry name" value="Pkinase"/>
    <property type="match status" value="1"/>
</dbReference>
<protein>
    <recommendedName>
        <fullName evidence="8">Protein kinase domain-containing protein</fullName>
    </recommendedName>
</protein>
<dbReference type="EMBL" id="GIBP01003835">
    <property type="protein sequence ID" value="NDV32804.1"/>
    <property type="molecule type" value="Transcribed_RNA"/>
</dbReference>
<evidence type="ECO:0000256" key="1">
    <source>
        <dbReference type="ARBA" id="ARBA00005527"/>
    </source>
</evidence>
<dbReference type="AlphaFoldDB" id="A0A6B2L765"/>
<evidence type="ECO:0000256" key="6">
    <source>
        <dbReference type="ARBA" id="ARBA00022840"/>
    </source>
</evidence>
<keyword evidence="2" id="KW-0723">Serine/threonine-protein kinase</keyword>
<dbReference type="CDD" id="cd14137">
    <property type="entry name" value="STKc_GSK3"/>
    <property type="match status" value="1"/>
</dbReference>
<dbReference type="InterPro" id="IPR000719">
    <property type="entry name" value="Prot_kinase_dom"/>
</dbReference>
<dbReference type="FunFam" id="1.10.510.10:FF:000082">
    <property type="entry name" value="Shaggy-related protein kinase kappa"/>
    <property type="match status" value="1"/>
</dbReference>
<name>A0A6B2L765_9EUKA</name>
<dbReference type="GO" id="GO:0005524">
    <property type="term" value="F:ATP binding"/>
    <property type="evidence" value="ECO:0007669"/>
    <property type="project" value="UniProtKB-KW"/>
</dbReference>
<feature type="domain" description="Protein kinase" evidence="8">
    <location>
        <begin position="1"/>
        <end position="240"/>
    </location>
</feature>
<dbReference type="GO" id="GO:0005634">
    <property type="term" value="C:nucleus"/>
    <property type="evidence" value="ECO:0007669"/>
    <property type="project" value="TreeGrafter"/>
</dbReference>
<dbReference type="InterPro" id="IPR050591">
    <property type="entry name" value="GSK-3"/>
</dbReference>
<evidence type="ECO:0000256" key="7">
    <source>
        <dbReference type="SAM" id="MobiDB-lite"/>
    </source>
</evidence>
<dbReference type="InterPro" id="IPR011009">
    <property type="entry name" value="Kinase-like_dom_sf"/>
</dbReference>
<dbReference type="GO" id="GO:0004674">
    <property type="term" value="F:protein serine/threonine kinase activity"/>
    <property type="evidence" value="ECO:0007669"/>
    <property type="project" value="UniProtKB-KW"/>
</dbReference>
<proteinExistence type="inferred from homology"/>
<evidence type="ECO:0000259" key="8">
    <source>
        <dbReference type="PROSITE" id="PS50011"/>
    </source>
</evidence>
<organism evidence="9">
    <name type="scientific">Arcella intermedia</name>
    <dbReference type="NCBI Taxonomy" id="1963864"/>
    <lineage>
        <taxon>Eukaryota</taxon>
        <taxon>Amoebozoa</taxon>
        <taxon>Tubulinea</taxon>
        <taxon>Elardia</taxon>
        <taxon>Arcellinida</taxon>
        <taxon>Sphaerothecina</taxon>
        <taxon>Arcellidae</taxon>
        <taxon>Arcella</taxon>
    </lineage>
</organism>
<reference evidence="9" key="1">
    <citation type="journal article" date="2020" name="J. Eukaryot. Microbiol.">
        <title>De novo Sequencing, Assembly and Annotation of the Transcriptome for the Free-Living Testate Amoeba Arcella intermedia.</title>
        <authorList>
            <person name="Ribeiro G.M."/>
            <person name="Porfirio-Sousa A.L."/>
            <person name="Maurer-Alcala X.X."/>
            <person name="Katz L.A."/>
            <person name="Lahr D.J.G."/>
        </authorList>
    </citation>
    <scope>NUCLEOTIDE SEQUENCE</scope>
</reference>
<dbReference type="GO" id="GO:0005737">
    <property type="term" value="C:cytoplasm"/>
    <property type="evidence" value="ECO:0007669"/>
    <property type="project" value="TreeGrafter"/>
</dbReference>
<keyword evidence="5" id="KW-0418">Kinase</keyword>
<evidence type="ECO:0000313" key="9">
    <source>
        <dbReference type="EMBL" id="NDV32804.1"/>
    </source>
</evidence>
<dbReference type="PROSITE" id="PS50011">
    <property type="entry name" value="PROTEIN_KINASE_DOM"/>
    <property type="match status" value="1"/>
</dbReference>
<evidence type="ECO:0000256" key="5">
    <source>
        <dbReference type="ARBA" id="ARBA00022777"/>
    </source>
</evidence>
<feature type="region of interest" description="Disordered" evidence="7">
    <location>
        <begin position="290"/>
        <end position="325"/>
    </location>
</feature>
<dbReference type="Gene3D" id="1.10.510.10">
    <property type="entry name" value="Transferase(Phosphotransferase) domain 1"/>
    <property type="match status" value="1"/>
</dbReference>
<dbReference type="InterPro" id="IPR008271">
    <property type="entry name" value="Ser/Thr_kinase_AS"/>
</dbReference>
<dbReference type="SMART" id="SM00220">
    <property type="entry name" value="S_TKc"/>
    <property type="match status" value="1"/>
</dbReference>
<dbReference type="InterPro" id="IPR039192">
    <property type="entry name" value="STKc_GSK3"/>
</dbReference>
<dbReference type="GO" id="GO:0030154">
    <property type="term" value="P:cell differentiation"/>
    <property type="evidence" value="ECO:0007669"/>
    <property type="project" value="TreeGrafter"/>
</dbReference>
<evidence type="ECO:0000256" key="2">
    <source>
        <dbReference type="ARBA" id="ARBA00022527"/>
    </source>
</evidence>
<keyword evidence="6" id="KW-0067">ATP-binding</keyword>
<feature type="compositionally biased region" description="Acidic residues" evidence="7">
    <location>
        <begin position="313"/>
        <end position="325"/>
    </location>
</feature>
<sequence length="325" mass="37494">MKMVKHPNTVELIDNFYQREREEVYLNLILGYMPENLYEVSSRYSNRNEQMPMSHIQAYIWQLCRALGYVHSLGICHRDIKPQNLLIDSEKLELRLCDFGSAKILVRGEQNVSYICSRYYRAPELIFGANFYTPAIDIWSTGCVMAELIIGSPLFAGENSVDQLVEIIKVLGTPSRKQIRHMNPDYRDSHKFPSIRRHEPMETMFHPNTPSSAVEILLMMLRYTPAHRVLPLEALCHPFFADWKKQLAAQAKDQISRYFDFSAEELKSAYEIGVLNEIFPSAELQKLSDRFDLTKPPKNRRTYHPNSDTSSSSEDDAPSSSSSDD</sequence>
<dbReference type="PANTHER" id="PTHR24057">
    <property type="entry name" value="GLYCOGEN SYNTHASE KINASE-3 ALPHA"/>
    <property type="match status" value="1"/>
</dbReference>
<evidence type="ECO:0000256" key="4">
    <source>
        <dbReference type="ARBA" id="ARBA00022741"/>
    </source>
</evidence>
<keyword evidence="4" id="KW-0547">Nucleotide-binding</keyword>
<evidence type="ECO:0000256" key="3">
    <source>
        <dbReference type="ARBA" id="ARBA00022679"/>
    </source>
</evidence>
<keyword evidence="3" id="KW-0808">Transferase</keyword>
<dbReference type="GO" id="GO:0007165">
    <property type="term" value="P:signal transduction"/>
    <property type="evidence" value="ECO:0007669"/>
    <property type="project" value="TreeGrafter"/>
</dbReference>